<dbReference type="SMART" id="SM00220">
    <property type="entry name" value="S_TKc"/>
    <property type="match status" value="1"/>
</dbReference>
<evidence type="ECO:0000256" key="2">
    <source>
        <dbReference type="ARBA" id="ARBA00022741"/>
    </source>
</evidence>
<evidence type="ECO:0000256" key="1">
    <source>
        <dbReference type="ARBA" id="ARBA00022679"/>
    </source>
</evidence>
<dbReference type="AlphaFoldDB" id="A0A1B9H2V0"/>
<organism evidence="8 9">
    <name type="scientific">Kwoniella heveanensis BCC8398</name>
    <dbReference type="NCBI Taxonomy" id="1296120"/>
    <lineage>
        <taxon>Eukaryota</taxon>
        <taxon>Fungi</taxon>
        <taxon>Dikarya</taxon>
        <taxon>Basidiomycota</taxon>
        <taxon>Agaricomycotina</taxon>
        <taxon>Tremellomycetes</taxon>
        <taxon>Tremellales</taxon>
        <taxon>Cryptococcaceae</taxon>
        <taxon>Kwoniella</taxon>
    </lineage>
</organism>
<evidence type="ECO:0000313" key="9">
    <source>
        <dbReference type="Proteomes" id="UP000092666"/>
    </source>
</evidence>
<dbReference type="InterPro" id="IPR000719">
    <property type="entry name" value="Prot_kinase_dom"/>
</dbReference>
<reference evidence="8 9" key="1">
    <citation type="submission" date="2013-07" db="EMBL/GenBank/DDBJ databases">
        <title>The Genome Sequence of Cryptococcus heveanensis BCC8398.</title>
        <authorList>
            <consortium name="The Broad Institute Genome Sequencing Platform"/>
            <person name="Cuomo C."/>
            <person name="Litvintseva A."/>
            <person name="Chen Y."/>
            <person name="Heitman J."/>
            <person name="Sun S."/>
            <person name="Springer D."/>
            <person name="Dromer F."/>
            <person name="Young S.K."/>
            <person name="Zeng Q."/>
            <person name="Gargeya S."/>
            <person name="Fitzgerald M."/>
            <person name="Abouelleil A."/>
            <person name="Alvarado L."/>
            <person name="Berlin A.M."/>
            <person name="Chapman S.B."/>
            <person name="Dewar J."/>
            <person name="Goldberg J."/>
            <person name="Griggs A."/>
            <person name="Gujja S."/>
            <person name="Hansen M."/>
            <person name="Howarth C."/>
            <person name="Imamovic A."/>
            <person name="Larimer J."/>
            <person name="McCowan C."/>
            <person name="Murphy C."/>
            <person name="Pearson M."/>
            <person name="Priest M."/>
            <person name="Roberts A."/>
            <person name="Saif S."/>
            <person name="Shea T."/>
            <person name="Sykes S."/>
            <person name="Wortman J."/>
            <person name="Nusbaum C."/>
            <person name="Birren B."/>
        </authorList>
    </citation>
    <scope>NUCLEOTIDE SEQUENCE [LARGE SCALE GENOMIC DNA]</scope>
    <source>
        <strain evidence="8 9">BCC8398</strain>
    </source>
</reference>
<evidence type="ECO:0000259" key="7">
    <source>
        <dbReference type="PROSITE" id="PS50011"/>
    </source>
</evidence>
<dbReference type="EMBL" id="KV700122">
    <property type="protein sequence ID" value="OCF37599.1"/>
    <property type="molecule type" value="Genomic_DNA"/>
</dbReference>
<reference evidence="9" key="2">
    <citation type="submission" date="2013-12" db="EMBL/GenBank/DDBJ databases">
        <title>Evolution of pathogenesis and genome organization in the Tremellales.</title>
        <authorList>
            <person name="Cuomo C."/>
            <person name="Litvintseva A."/>
            <person name="Heitman J."/>
            <person name="Chen Y."/>
            <person name="Sun S."/>
            <person name="Springer D."/>
            <person name="Dromer F."/>
            <person name="Young S."/>
            <person name="Zeng Q."/>
            <person name="Chapman S."/>
            <person name="Gujja S."/>
            <person name="Saif S."/>
            <person name="Birren B."/>
        </authorList>
    </citation>
    <scope>NUCLEOTIDE SEQUENCE [LARGE SCALE GENOMIC DNA]</scope>
    <source>
        <strain evidence="9">BCC8398</strain>
    </source>
</reference>
<evidence type="ECO:0000256" key="4">
    <source>
        <dbReference type="ARBA" id="ARBA00022840"/>
    </source>
</evidence>
<dbReference type="Gene3D" id="1.10.510.10">
    <property type="entry name" value="Transferase(Phosphotransferase) domain 1"/>
    <property type="match status" value="1"/>
</dbReference>
<dbReference type="Proteomes" id="UP000092666">
    <property type="component" value="Unassembled WGS sequence"/>
</dbReference>
<evidence type="ECO:0000256" key="6">
    <source>
        <dbReference type="SAM" id="MobiDB-lite"/>
    </source>
</evidence>
<name>A0A1B9H2V0_9TREE</name>
<dbReference type="OrthoDB" id="1405469at2759"/>
<feature type="domain" description="Protein kinase" evidence="7">
    <location>
        <begin position="198"/>
        <end position="544"/>
    </location>
</feature>
<keyword evidence="4" id="KW-0067">ATP-binding</keyword>
<keyword evidence="9" id="KW-1185">Reference proteome</keyword>
<dbReference type="GO" id="GO:0005737">
    <property type="term" value="C:cytoplasm"/>
    <property type="evidence" value="ECO:0007669"/>
    <property type="project" value="TreeGrafter"/>
</dbReference>
<protein>
    <submittedName>
        <fullName evidence="8">IKS protein kinase</fullName>
    </submittedName>
</protein>
<dbReference type="GO" id="GO:0005524">
    <property type="term" value="F:ATP binding"/>
    <property type="evidence" value="ECO:0007669"/>
    <property type="project" value="UniProtKB-KW"/>
</dbReference>
<feature type="region of interest" description="Disordered" evidence="6">
    <location>
        <begin position="32"/>
        <end position="65"/>
    </location>
</feature>
<dbReference type="InterPro" id="IPR050339">
    <property type="entry name" value="CC_SR_Kinase"/>
</dbReference>
<comment type="similarity">
    <text evidence="5">Belongs to the protein kinase superfamily. Ser/Thr protein kinase family. GCN2 subfamily.</text>
</comment>
<dbReference type="STRING" id="1296120.A0A1B9H2V0"/>
<dbReference type="GO" id="GO:0005634">
    <property type="term" value="C:nucleus"/>
    <property type="evidence" value="ECO:0007669"/>
    <property type="project" value="TreeGrafter"/>
</dbReference>
<dbReference type="PROSITE" id="PS00108">
    <property type="entry name" value="PROTEIN_KINASE_ST"/>
    <property type="match status" value="1"/>
</dbReference>
<dbReference type="PANTHER" id="PTHR11042">
    <property type="entry name" value="EUKARYOTIC TRANSLATION INITIATION FACTOR 2-ALPHA KINASE EIF2-ALPHA KINASE -RELATED"/>
    <property type="match status" value="1"/>
</dbReference>
<dbReference type="GO" id="GO:0004672">
    <property type="term" value="F:protein kinase activity"/>
    <property type="evidence" value="ECO:0007669"/>
    <property type="project" value="InterPro"/>
</dbReference>
<gene>
    <name evidence="8" type="ORF">I316_00726</name>
</gene>
<dbReference type="PROSITE" id="PS50011">
    <property type="entry name" value="PROTEIN_KINASE_DOM"/>
    <property type="match status" value="1"/>
</dbReference>
<keyword evidence="3 8" id="KW-0418">Kinase</keyword>
<feature type="region of interest" description="Disordered" evidence="6">
    <location>
        <begin position="134"/>
        <end position="185"/>
    </location>
</feature>
<evidence type="ECO:0000256" key="3">
    <source>
        <dbReference type="ARBA" id="ARBA00022777"/>
    </source>
</evidence>
<proteinExistence type="inferred from homology"/>
<keyword evidence="2" id="KW-0547">Nucleotide-binding</keyword>
<keyword evidence="1" id="KW-0808">Transferase</keyword>
<accession>A0A1B9H2V0</accession>
<sequence>MDGPLVGRSFQAWTPIGQTSNQLILYHPPSHALQVRPHPSSQGFSSLAGPSRPRAQSFSTPDSRLRILSSPPIESITTTPHCPYCSQPLPTDHSFTTPLDTDFDTERNPAEAVFKDDDINVPAGSQRRYFRILEQAHEGSRPPSPTPSTPRRRFQTPSVSGEEEEEQERHGRRAQTEEDDDELDEADFPAKGYYDRFFREEKKLGMGAEGSVFLATHVIGGNVLGTYAVKKIAVGRSKSYLFKMLREVRLLEALRHPNIIPYHHSWIDMTRFSSFGPPITALHVLMMYATAGNLDTYLLTRSHTNEPRPDLSANDIADSESLSQLPKAERIKAFKRRRQSAVDGVQGGMGRKRKQEENRGVLLLGVEEIGKLFGDVVEGLAFLHANSILHLDLKCSNVLLHYEEGKLIPKALISDFGTSEEMLRGKRERTGHTGTMEYMAPETLVQDVTGRWRPSDSHADMWSLGMILHKMLFLHLPYPDTEDYEALLKEILAYRGFIPTTELFQSLERRHIPRDLLILLSKLAHLVPEERPTAERVRVGLKGLEDRARSTGSFSSRAGELVRRIVTPWSGVIGELQDAGQGVQTSTWIRETTPTVTHSPVRPILALPSPTDELRTPWSEAIPMLPGSSEIEIGAINANGIGISRRPRDASNFRLSLGQYCEAIANVLGGRAGLVYTPRLARKVVRAIVFILKVISLQPQLIDLDLNLARSTVLFLLAMSTFEFTLDLPVIPSVALGILHVAAIMTRKTTA</sequence>
<dbReference type="Gene3D" id="3.30.200.20">
    <property type="entry name" value="Phosphorylase Kinase, domain 1"/>
    <property type="match status" value="1"/>
</dbReference>
<evidence type="ECO:0000313" key="8">
    <source>
        <dbReference type="EMBL" id="OCF37599.1"/>
    </source>
</evidence>
<dbReference type="PANTHER" id="PTHR11042:SF138">
    <property type="entry name" value="SERINE_THREONINE-PROTEIN KINASE IKS1-RELATED"/>
    <property type="match status" value="1"/>
</dbReference>
<evidence type="ECO:0000256" key="5">
    <source>
        <dbReference type="ARBA" id="ARBA00037982"/>
    </source>
</evidence>
<dbReference type="InterPro" id="IPR011009">
    <property type="entry name" value="Kinase-like_dom_sf"/>
</dbReference>
<dbReference type="InterPro" id="IPR008271">
    <property type="entry name" value="Ser/Thr_kinase_AS"/>
</dbReference>
<dbReference type="SUPFAM" id="SSF56112">
    <property type="entry name" value="Protein kinase-like (PK-like)"/>
    <property type="match status" value="1"/>
</dbReference>
<dbReference type="Pfam" id="PF00069">
    <property type="entry name" value="Pkinase"/>
    <property type="match status" value="1"/>
</dbReference>